<name>A0A975CHL4_9BURK</name>
<evidence type="ECO:0000313" key="2">
    <source>
        <dbReference type="EMBL" id="QTD45236.1"/>
    </source>
</evidence>
<evidence type="ECO:0000256" key="1">
    <source>
        <dbReference type="SAM" id="MobiDB-lite"/>
    </source>
</evidence>
<organism evidence="2 3">
    <name type="scientific">Ottowia testudinis</name>
    <dbReference type="NCBI Taxonomy" id="2816950"/>
    <lineage>
        <taxon>Bacteria</taxon>
        <taxon>Pseudomonadati</taxon>
        <taxon>Pseudomonadota</taxon>
        <taxon>Betaproteobacteria</taxon>
        <taxon>Burkholderiales</taxon>
        <taxon>Comamonadaceae</taxon>
        <taxon>Ottowia</taxon>
    </lineage>
</organism>
<sequence>MARDRLTAARSKSKRGTINEPRIRGTASILPDICRIAPQQMTRAAFDPENPSTFSIKYLNHSE</sequence>
<dbReference type="Proteomes" id="UP000663903">
    <property type="component" value="Chromosome"/>
</dbReference>
<accession>A0A975CHL4</accession>
<dbReference type="KEGG" id="otd:J1M35_19835"/>
<proteinExistence type="predicted"/>
<feature type="region of interest" description="Disordered" evidence="1">
    <location>
        <begin position="1"/>
        <end position="20"/>
    </location>
</feature>
<gene>
    <name evidence="2" type="ORF">J1M35_19835</name>
</gene>
<dbReference type="RefSeq" id="WP_208008987.1">
    <property type="nucleotide sequence ID" value="NZ_CP071796.1"/>
</dbReference>
<dbReference type="EMBL" id="CP071796">
    <property type="protein sequence ID" value="QTD45236.1"/>
    <property type="molecule type" value="Genomic_DNA"/>
</dbReference>
<dbReference type="AlphaFoldDB" id="A0A975CHL4"/>
<reference evidence="2" key="1">
    <citation type="submission" date="2021-03" db="EMBL/GenBank/DDBJ databases">
        <title>Ottowia sp. 27C isolated from the cloaca of a Giant Asian pond turtle (Heosemys grandis).</title>
        <authorList>
            <person name="Spergser J."/>
            <person name="Busse H.-J."/>
        </authorList>
    </citation>
    <scope>NUCLEOTIDE SEQUENCE</scope>
    <source>
        <strain evidence="2">27C</strain>
    </source>
</reference>
<protein>
    <submittedName>
        <fullName evidence="2">Uncharacterized protein</fullName>
    </submittedName>
</protein>
<evidence type="ECO:0000313" key="3">
    <source>
        <dbReference type="Proteomes" id="UP000663903"/>
    </source>
</evidence>
<keyword evidence="3" id="KW-1185">Reference proteome</keyword>